<name>A0A833SVC0_PHYIN</name>
<reference evidence="2" key="1">
    <citation type="submission" date="2020-04" db="EMBL/GenBank/DDBJ databases">
        <title>Hybrid Assembly of Korean Phytophthora infestans isolates.</title>
        <authorList>
            <person name="Prokchorchik M."/>
            <person name="Lee Y."/>
            <person name="Seo J."/>
            <person name="Cho J.-H."/>
            <person name="Park Y.-E."/>
            <person name="Jang D.-C."/>
            <person name="Im J.-S."/>
            <person name="Choi J.-G."/>
            <person name="Park H.-J."/>
            <person name="Lee G.-B."/>
            <person name="Lee Y.-G."/>
            <person name="Hong S.-Y."/>
            <person name="Cho K."/>
            <person name="Sohn K.H."/>
        </authorList>
    </citation>
    <scope>NUCLEOTIDE SEQUENCE</scope>
    <source>
        <strain evidence="2">KR_1_A1</strain>
    </source>
</reference>
<keyword evidence="3" id="KW-1185">Reference proteome</keyword>
<gene>
    <name evidence="2" type="ORF">GN244_ATG08507</name>
</gene>
<evidence type="ECO:0000256" key="1">
    <source>
        <dbReference type="SAM" id="MobiDB-lite"/>
    </source>
</evidence>
<sequence length="117" mass="12585">MQAFRGYDSRAAGKKQYKYLHRMDEVFGAQHNIVPPVIMEPGRTELALHGGTKRSAAAASAADCGANQTAAETTEDTKGASSSISGSASPHAAVLIHRPREDHEKDSVKRHKADMEL</sequence>
<feature type="compositionally biased region" description="Low complexity" evidence="1">
    <location>
        <begin position="80"/>
        <end position="93"/>
    </location>
</feature>
<dbReference type="Proteomes" id="UP000602510">
    <property type="component" value="Unassembled WGS sequence"/>
</dbReference>
<comment type="caution">
    <text evidence="2">The sequence shown here is derived from an EMBL/GenBank/DDBJ whole genome shotgun (WGS) entry which is preliminary data.</text>
</comment>
<feature type="compositionally biased region" description="Basic and acidic residues" evidence="1">
    <location>
        <begin position="98"/>
        <end position="117"/>
    </location>
</feature>
<feature type="region of interest" description="Disordered" evidence="1">
    <location>
        <begin position="49"/>
        <end position="117"/>
    </location>
</feature>
<evidence type="ECO:0000313" key="2">
    <source>
        <dbReference type="EMBL" id="KAF4039373.1"/>
    </source>
</evidence>
<proteinExistence type="predicted"/>
<dbReference type="AlphaFoldDB" id="A0A833SVC0"/>
<accession>A0A833SVC0</accession>
<evidence type="ECO:0000313" key="3">
    <source>
        <dbReference type="Proteomes" id="UP000602510"/>
    </source>
</evidence>
<organism evidence="2 3">
    <name type="scientific">Phytophthora infestans</name>
    <name type="common">Potato late blight agent</name>
    <name type="synonym">Botrytis infestans</name>
    <dbReference type="NCBI Taxonomy" id="4787"/>
    <lineage>
        <taxon>Eukaryota</taxon>
        <taxon>Sar</taxon>
        <taxon>Stramenopiles</taxon>
        <taxon>Oomycota</taxon>
        <taxon>Peronosporomycetes</taxon>
        <taxon>Peronosporales</taxon>
        <taxon>Peronosporaceae</taxon>
        <taxon>Phytophthora</taxon>
    </lineage>
</organism>
<dbReference type="EMBL" id="WSZM01000176">
    <property type="protein sequence ID" value="KAF4039373.1"/>
    <property type="molecule type" value="Genomic_DNA"/>
</dbReference>
<protein>
    <submittedName>
        <fullName evidence="2">Uncharacterized protein</fullName>
    </submittedName>
</protein>